<dbReference type="Proteomes" id="UP000515135">
    <property type="component" value="Unplaced"/>
</dbReference>
<dbReference type="PANTHER" id="PTHR45713">
    <property type="entry name" value="FTP DOMAIN-CONTAINING PROTEIN"/>
    <property type="match status" value="1"/>
</dbReference>
<gene>
    <name evidence="11" type="primary">LOC109483173</name>
</gene>
<dbReference type="InterPro" id="IPR006585">
    <property type="entry name" value="FTP1"/>
</dbReference>
<keyword evidence="10" id="KW-1185">Reference proteome</keyword>
<dbReference type="SMART" id="SM00607">
    <property type="entry name" value="FTP"/>
    <property type="match status" value="3"/>
</dbReference>
<accession>A0A6P5AEN2</accession>
<evidence type="ECO:0000313" key="10">
    <source>
        <dbReference type="Proteomes" id="UP000515135"/>
    </source>
</evidence>
<feature type="domain" description="Fucolectin tachylectin-4 pentraxin-1" evidence="9">
    <location>
        <begin position="9"/>
        <end position="153"/>
    </location>
</feature>
<dbReference type="OrthoDB" id="547680at2759"/>
<keyword evidence="6" id="KW-0106">Calcium</keyword>
<dbReference type="GeneID" id="109483173"/>
<evidence type="ECO:0000256" key="1">
    <source>
        <dbReference type="ARBA" id="ARBA00002219"/>
    </source>
</evidence>
<evidence type="ECO:0000256" key="3">
    <source>
        <dbReference type="ARBA" id="ARBA00011233"/>
    </source>
</evidence>
<dbReference type="FunFam" id="2.60.120.260:FF:000105">
    <property type="entry name" value="Sushi, von Willebrand factor type A, EGF and pentraxin domain-containing protein 1"/>
    <property type="match status" value="3"/>
</dbReference>
<reference evidence="11" key="1">
    <citation type="submission" date="2025-08" db="UniProtKB">
        <authorList>
            <consortium name="RefSeq"/>
        </authorList>
    </citation>
    <scope>IDENTIFICATION</scope>
    <source>
        <tissue evidence="11">Gonad</tissue>
    </source>
</reference>
<dbReference type="InterPro" id="IPR008979">
    <property type="entry name" value="Galactose-bd-like_sf"/>
</dbReference>
<dbReference type="AlphaFoldDB" id="A0A6P5AEN2"/>
<sequence>RPEPSRTASYNVARGKNAYQTSTLVEMRAIAGRAVDGKTDADFDSRSCTHTRNEANPSWWVDLGVSFHIKTVVIFNRQDCCQERLNPFNIHIGDSDQVSENPRCGGDHYIGTDRPSISVSCQGMRGRYVGVRLPGPSRTLSLCEVRVFSDSAHAFTHCRKVCSKMSCLNLHSGGRLNMAEDISTADVTPRDNTNDVSEGPTSVTQTRSDVRTELKLDPPAVVSHVFPNPIYMAGYSPSDTDAAKSIPVKDDAKSPKFPQRSSTDQDMPGPAHADKDEDPAISTVRTGQPHHLPGTAEANNGQPILVVCADVYSRRRRDENICQDDMAAKSPAEAEIEEPMYIADGSTEEEPYAVAYGCQDTTNGSEDNSSEHDADQAAPPTQAVDTGYTAGYPAVDNTGRAVVTTSSNISSQPPDLIGREAEVSTKAVAAPTSSIQKGVHGNVALGRPAYQTSSGGGAAGLAVDGNTATDYFSQPATCTHTANPARPNPSWWVDLGRSYMAERVVIFNRQDCCQERLNPFNIHIGDSDQVSENPKCGGDHHISAQEPSISVSCQGMKGRYVGVLLPGPSRVLTLCEVQVFAGRPEPSRTASYNVARGKNAYQTSTLWKKRAVAGRAVDGNTDADFDSRSCTHTMKEGEANSSWWVDLGVSFHIKTVVIFNRQDCCQERLNPFNIHIGDSDQVNENPRCGGDHYIGTDRPSITVSCQGMKGRYVGVRLPGPSRTLSLCEVRVFSDSAHAFSHCRKVCSKMSCLNLHC</sequence>
<keyword evidence="7" id="KW-1015">Disulfide bond</keyword>
<feature type="compositionally biased region" description="Polar residues" evidence="8">
    <location>
        <begin position="194"/>
        <end position="207"/>
    </location>
</feature>
<comment type="function">
    <text evidence="1">Acts as a defensive agent. Recognizes blood group fucosylated oligosaccharides including A, B, H and Lewis B-type antigens. Does not recognize Lewis A antigen and has low affinity for monovalent haptens.</text>
</comment>
<evidence type="ECO:0000256" key="8">
    <source>
        <dbReference type="SAM" id="MobiDB-lite"/>
    </source>
</evidence>
<evidence type="ECO:0000256" key="4">
    <source>
        <dbReference type="ARBA" id="ARBA00022723"/>
    </source>
</evidence>
<feature type="domain" description="Fucolectin tachylectin-4 pentraxin-1" evidence="9">
    <location>
        <begin position="440"/>
        <end position="586"/>
    </location>
</feature>
<dbReference type="GO" id="GO:0042806">
    <property type="term" value="F:fucose binding"/>
    <property type="evidence" value="ECO:0007669"/>
    <property type="project" value="UniProtKB-ARBA"/>
</dbReference>
<evidence type="ECO:0000256" key="2">
    <source>
        <dbReference type="ARBA" id="ARBA00010147"/>
    </source>
</evidence>
<dbReference type="Pfam" id="PF22633">
    <property type="entry name" value="F5_F8_type_C_2"/>
    <property type="match status" value="3"/>
</dbReference>
<name>A0A6P5AEN2_BRABE</name>
<comment type="similarity">
    <text evidence="2">Belongs to the fucolectin family.</text>
</comment>
<proteinExistence type="inferred from homology"/>
<dbReference type="KEGG" id="bbel:109483173"/>
<dbReference type="InterPro" id="IPR051941">
    <property type="entry name" value="BG_Antigen-Binding_Lectin"/>
</dbReference>
<feature type="region of interest" description="Disordered" evidence="8">
    <location>
        <begin position="358"/>
        <end position="387"/>
    </location>
</feature>
<protein>
    <submittedName>
        <fullName evidence="11">Uncharacterized protein LOC109483173</fullName>
    </submittedName>
</protein>
<keyword evidence="4" id="KW-0479">Metal-binding</keyword>
<feature type="non-terminal residue" evidence="11">
    <location>
        <position position="1"/>
    </location>
</feature>
<dbReference type="RefSeq" id="XP_019641717.1">
    <property type="nucleotide sequence ID" value="XM_019786158.1"/>
</dbReference>
<feature type="domain" description="Fucolectin tachylectin-4 pentraxin-1" evidence="9">
    <location>
        <begin position="591"/>
        <end position="737"/>
    </location>
</feature>
<dbReference type="GO" id="GO:0046872">
    <property type="term" value="F:metal ion binding"/>
    <property type="evidence" value="ECO:0007669"/>
    <property type="project" value="UniProtKB-KW"/>
</dbReference>
<feature type="region of interest" description="Disordered" evidence="8">
    <location>
        <begin position="181"/>
        <end position="209"/>
    </location>
</feature>
<dbReference type="SUPFAM" id="SSF49785">
    <property type="entry name" value="Galactose-binding domain-like"/>
    <property type="match status" value="3"/>
</dbReference>
<feature type="region of interest" description="Disordered" evidence="8">
    <location>
        <begin position="241"/>
        <end position="298"/>
    </location>
</feature>
<evidence type="ECO:0000313" key="11">
    <source>
        <dbReference type="RefSeq" id="XP_019641717.1"/>
    </source>
</evidence>
<keyword evidence="5" id="KW-0430">Lectin</keyword>
<dbReference type="Gene3D" id="2.60.120.260">
    <property type="entry name" value="Galactose-binding domain-like"/>
    <property type="match status" value="3"/>
</dbReference>
<organism evidence="10 11">
    <name type="scientific">Branchiostoma belcheri</name>
    <name type="common">Amphioxus</name>
    <dbReference type="NCBI Taxonomy" id="7741"/>
    <lineage>
        <taxon>Eukaryota</taxon>
        <taxon>Metazoa</taxon>
        <taxon>Chordata</taxon>
        <taxon>Cephalochordata</taxon>
        <taxon>Leptocardii</taxon>
        <taxon>Amphioxiformes</taxon>
        <taxon>Branchiostomatidae</taxon>
        <taxon>Branchiostoma</taxon>
    </lineage>
</organism>
<dbReference type="GO" id="GO:0001868">
    <property type="term" value="P:regulation of complement activation, lectin pathway"/>
    <property type="evidence" value="ECO:0007669"/>
    <property type="project" value="UniProtKB-ARBA"/>
</dbReference>
<evidence type="ECO:0000256" key="6">
    <source>
        <dbReference type="ARBA" id="ARBA00022837"/>
    </source>
</evidence>
<comment type="subunit">
    <text evidence="3">Homotrimer.</text>
</comment>
<evidence type="ECO:0000256" key="5">
    <source>
        <dbReference type="ARBA" id="ARBA00022734"/>
    </source>
</evidence>
<dbReference type="PANTHER" id="PTHR45713:SF6">
    <property type="entry name" value="F5_8 TYPE C DOMAIN-CONTAINING PROTEIN"/>
    <property type="match status" value="1"/>
</dbReference>
<dbReference type="GO" id="GO:0010185">
    <property type="term" value="P:regulation of cellular defense response"/>
    <property type="evidence" value="ECO:0007669"/>
    <property type="project" value="UniProtKB-ARBA"/>
</dbReference>
<evidence type="ECO:0000259" key="9">
    <source>
        <dbReference type="SMART" id="SM00607"/>
    </source>
</evidence>
<evidence type="ECO:0000256" key="7">
    <source>
        <dbReference type="ARBA" id="ARBA00023157"/>
    </source>
</evidence>